<dbReference type="InterPro" id="IPR005471">
    <property type="entry name" value="Tscrpt_reg_IclR_N"/>
</dbReference>
<evidence type="ECO:0000256" key="2">
    <source>
        <dbReference type="ARBA" id="ARBA00023125"/>
    </source>
</evidence>
<dbReference type="InterPro" id="IPR014757">
    <property type="entry name" value="Tscrpt_reg_IclR_C"/>
</dbReference>
<feature type="domain" description="IclR-ED" evidence="6">
    <location>
        <begin position="90"/>
        <end position="272"/>
    </location>
</feature>
<dbReference type="GO" id="GO:0003700">
    <property type="term" value="F:DNA-binding transcription factor activity"/>
    <property type="evidence" value="ECO:0007669"/>
    <property type="project" value="TreeGrafter"/>
</dbReference>
<dbReference type="InterPro" id="IPR050707">
    <property type="entry name" value="HTH_MetabolicPath_Reg"/>
</dbReference>
<dbReference type="RefSeq" id="WP_100649280.1">
    <property type="nucleotide sequence ID" value="NZ_CP122439.1"/>
</dbReference>
<evidence type="ECO:0000259" key="5">
    <source>
        <dbReference type="PROSITE" id="PS51077"/>
    </source>
</evidence>
<feature type="domain" description="HTH iclR-type" evidence="5">
    <location>
        <begin position="28"/>
        <end position="96"/>
    </location>
</feature>
<keyword evidence="3" id="KW-0804">Transcription</keyword>
<reference evidence="7 8" key="1">
    <citation type="journal article" date="2020" name="Biotechnol. Biofuels">
        <title>New insights from the biogas microbiome by comprehensive genome-resolved metagenomics of nearly 1600 species originating from multiple anaerobic digesters.</title>
        <authorList>
            <person name="Campanaro S."/>
            <person name="Treu L."/>
            <person name="Rodriguez-R L.M."/>
            <person name="Kovalovszki A."/>
            <person name="Ziels R.M."/>
            <person name="Maus I."/>
            <person name="Zhu X."/>
            <person name="Kougias P.G."/>
            <person name="Basile A."/>
            <person name="Luo G."/>
            <person name="Schluter A."/>
            <person name="Konstantinidis K.T."/>
            <person name="Angelidaki I."/>
        </authorList>
    </citation>
    <scope>NUCLEOTIDE SEQUENCE [LARGE SCALE GENOMIC DNA]</scope>
    <source>
        <strain evidence="7">AS04akNAM_66</strain>
    </source>
</reference>
<evidence type="ECO:0000256" key="4">
    <source>
        <dbReference type="SAM" id="MobiDB-lite"/>
    </source>
</evidence>
<keyword evidence="1" id="KW-0805">Transcription regulation</keyword>
<proteinExistence type="predicted"/>
<sequence>MSVSSTVIPAETSPADDTETKSTRRSRVSGIDRALQVIDYLYETGAPAGPYAIAKAIKAPLSTVYVTIDDLVEKNMLARNADGAIWLGARLYHYGLAYARSLDFMSVATHEMHDLCREANEAVQLCGRDGDHMLVLAMADGPSPFQVASRVGTRVPLNWTASGRLLVGHLAENERIELFKRCARTSPTGRAEIDATSLSEAAAKAFDERLSIQIAESDYAVACIASPICDRDGQCVATISIVLPEQKVLSDESRYTSQVRASAAKIEKLMGWRNH</sequence>
<evidence type="ECO:0000313" key="8">
    <source>
        <dbReference type="Proteomes" id="UP000551563"/>
    </source>
</evidence>
<feature type="region of interest" description="Disordered" evidence="4">
    <location>
        <begin position="1"/>
        <end position="27"/>
    </location>
</feature>
<dbReference type="InterPro" id="IPR036388">
    <property type="entry name" value="WH-like_DNA-bd_sf"/>
</dbReference>
<dbReference type="Proteomes" id="UP000551563">
    <property type="component" value="Unassembled WGS sequence"/>
</dbReference>
<comment type="caution">
    <text evidence="7">The sequence shown here is derived from an EMBL/GenBank/DDBJ whole genome shotgun (WGS) entry which is preliminary data.</text>
</comment>
<dbReference type="PROSITE" id="PS51077">
    <property type="entry name" value="HTH_ICLR"/>
    <property type="match status" value="1"/>
</dbReference>
<organism evidence="7 8">
    <name type="scientific">Brucella intermedia</name>
    <dbReference type="NCBI Taxonomy" id="94625"/>
    <lineage>
        <taxon>Bacteria</taxon>
        <taxon>Pseudomonadati</taxon>
        <taxon>Pseudomonadota</taxon>
        <taxon>Alphaproteobacteria</taxon>
        <taxon>Hyphomicrobiales</taxon>
        <taxon>Brucellaceae</taxon>
        <taxon>Brucella/Ochrobactrum group</taxon>
        <taxon>Brucella</taxon>
    </lineage>
</organism>
<dbReference type="GO" id="GO:0003677">
    <property type="term" value="F:DNA binding"/>
    <property type="evidence" value="ECO:0007669"/>
    <property type="project" value="UniProtKB-KW"/>
</dbReference>
<dbReference type="AlphaFoldDB" id="A0A7V6PAE5"/>
<name>A0A7V6PAE5_9HYPH</name>
<evidence type="ECO:0000313" key="7">
    <source>
        <dbReference type="EMBL" id="HHV67153.1"/>
    </source>
</evidence>
<keyword evidence="2" id="KW-0238">DNA-binding</keyword>
<dbReference type="PANTHER" id="PTHR30136:SF24">
    <property type="entry name" value="HTH-TYPE TRANSCRIPTIONAL REPRESSOR ALLR"/>
    <property type="match status" value="1"/>
</dbReference>
<evidence type="ECO:0000259" key="6">
    <source>
        <dbReference type="PROSITE" id="PS51078"/>
    </source>
</evidence>
<dbReference type="Pfam" id="PF01614">
    <property type="entry name" value="IclR_C"/>
    <property type="match status" value="1"/>
</dbReference>
<dbReference type="GO" id="GO:0045892">
    <property type="term" value="P:negative regulation of DNA-templated transcription"/>
    <property type="evidence" value="ECO:0007669"/>
    <property type="project" value="TreeGrafter"/>
</dbReference>
<dbReference type="Gene3D" id="1.10.10.10">
    <property type="entry name" value="Winged helix-like DNA-binding domain superfamily/Winged helix DNA-binding domain"/>
    <property type="match status" value="1"/>
</dbReference>
<protein>
    <submittedName>
        <fullName evidence="7">IclR family transcriptional regulator</fullName>
    </submittedName>
</protein>
<dbReference type="PANTHER" id="PTHR30136">
    <property type="entry name" value="HELIX-TURN-HELIX TRANSCRIPTIONAL REGULATOR, ICLR FAMILY"/>
    <property type="match status" value="1"/>
</dbReference>
<dbReference type="InterPro" id="IPR029016">
    <property type="entry name" value="GAF-like_dom_sf"/>
</dbReference>
<evidence type="ECO:0000256" key="3">
    <source>
        <dbReference type="ARBA" id="ARBA00023163"/>
    </source>
</evidence>
<dbReference type="InterPro" id="IPR036390">
    <property type="entry name" value="WH_DNA-bd_sf"/>
</dbReference>
<dbReference type="Gene3D" id="3.30.450.40">
    <property type="match status" value="1"/>
</dbReference>
<gene>
    <name evidence="7" type="ORF">GXX48_05860</name>
</gene>
<accession>A0A7V6PAE5</accession>
<dbReference type="PROSITE" id="PS51078">
    <property type="entry name" value="ICLR_ED"/>
    <property type="match status" value="1"/>
</dbReference>
<dbReference type="SUPFAM" id="SSF55781">
    <property type="entry name" value="GAF domain-like"/>
    <property type="match status" value="1"/>
</dbReference>
<dbReference type="EMBL" id="DUMN01000173">
    <property type="protein sequence ID" value="HHV67153.1"/>
    <property type="molecule type" value="Genomic_DNA"/>
</dbReference>
<dbReference type="SUPFAM" id="SSF46785">
    <property type="entry name" value="Winged helix' DNA-binding domain"/>
    <property type="match status" value="1"/>
</dbReference>
<evidence type="ECO:0000256" key="1">
    <source>
        <dbReference type="ARBA" id="ARBA00023015"/>
    </source>
</evidence>